<protein>
    <submittedName>
        <fullName evidence="1">Uncharacterized protein</fullName>
    </submittedName>
</protein>
<reference evidence="1" key="2">
    <citation type="journal article" date="2022" name="Hortic Res">
        <title>The genome of Dioscorea zingiberensis sheds light on the biosynthesis, origin and evolution of the medicinally important diosgenin saponins.</title>
        <authorList>
            <person name="Li Y."/>
            <person name="Tan C."/>
            <person name="Li Z."/>
            <person name="Guo J."/>
            <person name="Li S."/>
            <person name="Chen X."/>
            <person name="Wang C."/>
            <person name="Dai X."/>
            <person name="Yang H."/>
            <person name="Song W."/>
            <person name="Hou L."/>
            <person name="Xu J."/>
            <person name="Tong Z."/>
            <person name="Xu A."/>
            <person name="Yuan X."/>
            <person name="Wang W."/>
            <person name="Yang Q."/>
            <person name="Chen L."/>
            <person name="Sun Z."/>
            <person name="Wang K."/>
            <person name="Pan B."/>
            <person name="Chen J."/>
            <person name="Bao Y."/>
            <person name="Liu F."/>
            <person name="Qi X."/>
            <person name="Gang D.R."/>
            <person name="Wen J."/>
            <person name="Li J."/>
        </authorList>
    </citation>
    <scope>NUCLEOTIDE SEQUENCE</scope>
    <source>
        <strain evidence="1">Dzin_1.0</strain>
    </source>
</reference>
<evidence type="ECO:0000313" key="1">
    <source>
        <dbReference type="EMBL" id="KAJ0985751.1"/>
    </source>
</evidence>
<comment type="caution">
    <text evidence="1">The sequence shown here is derived from an EMBL/GenBank/DDBJ whole genome shotgun (WGS) entry which is preliminary data.</text>
</comment>
<sequence>MALLPPSLVKPIANLTTITRHRLPLDLNSISPLPRPFLSSFPSFSAISNKSLIICSVCSSAFIKFSDITGFDVVSDDLNDDDALAASLWKGVVVYRRDVSVTHLELS</sequence>
<dbReference type="Proteomes" id="UP001085076">
    <property type="component" value="Miscellaneous, Linkage group lg01"/>
</dbReference>
<dbReference type="AlphaFoldDB" id="A0A9D5D5X3"/>
<dbReference type="EMBL" id="JAGGNH010000001">
    <property type="protein sequence ID" value="KAJ0985751.1"/>
    <property type="molecule type" value="Genomic_DNA"/>
</dbReference>
<organism evidence="1 2">
    <name type="scientific">Dioscorea zingiberensis</name>
    <dbReference type="NCBI Taxonomy" id="325984"/>
    <lineage>
        <taxon>Eukaryota</taxon>
        <taxon>Viridiplantae</taxon>
        <taxon>Streptophyta</taxon>
        <taxon>Embryophyta</taxon>
        <taxon>Tracheophyta</taxon>
        <taxon>Spermatophyta</taxon>
        <taxon>Magnoliopsida</taxon>
        <taxon>Liliopsida</taxon>
        <taxon>Dioscoreales</taxon>
        <taxon>Dioscoreaceae</taxon>
        <taxon>Dioscorea</taxon>
    </lineage>
</organism>
<gene>
    <name evidence="1" type="ORF">J5N97_004107</name>
</gene>
<keyword evidence="2" id="KW-1185">Reference proteome</keyword>
<name>A0A9D5D5X3_9LILI</name>
<proteinExistence type="predicted"/>
<accession>A0A9D5D5X3</accession>
<evidence type="ECO:0000313" key="2">
    <source>
        <dbReference type="Proteomes" id="UP001085076"/>
    </source>
</evidence>
<reference evidence="1" key="1">
    <citation type="submission" date="2021-03" db="EMBL/GenBank/DDBJ databases">
        <authorList>
            <person name="Li Z."/>
            <person name="Yang C."/>
        </authorList>
    </citation>
    <scope>NUCLEOTIDE SEQUENCE</scope>
    <source>
        <strain evidence="1">Dzin_1.0</strain>
        <tissue evidence="1">Leaf</tissue>
    </source>
</reference>